<comment type="cofactor">
    <cofactor evidence="1">
        <name>Mg(2+)</name>
        <dbReference type="ChEBI" id="CHEBI:18420"/>
    </cofactor>
</comment>
<organism evidence="5 6">
    <name type="scientific">Sediminibacterium ginsengisoli</name>
    <dbReference type="NCBI Taxonomy" id="413434"/>
    <lineage>
        <taxon>Bacteria</taxon>
        <taxon>Pseudomonadati</taxon>
        <taxon>Bacteroidota</taxon>
        <taxon>Chitinophagia</taxon>
        <taxon>Chitinophagales</taxon>
        <taxon>Chitinophagaceae</taxon>
        <taxon>Sediminibacterium</taxon>
    </lineage>
</organism>
<dbReference type="GO" id="GO:0016787">
    <property type="term" value="F:hydrolase activity"/>
    <property type="evidence" value="ECO:0007669"/>
    <property type="project" value="UniProtKB-KW"/>
</dbReference>
<protein>
    <submittedName>
        <fullName evidence="5">ADP-ribose pyrophosphatase YjhB, NUDIX family</fullName>
    </submittedName>
</protein>
<name>A0A1T4JS89_9BACT</name>
<dbReference type="InterPro" id="IPR015797">
    <property type="entry name" value="NUDIX_hydrolase-like_dom_sf"/>
</dbReference>
<evidence type="ECO:0000256" key="3">
    <source>
        <dbReference type="RuleBase" id="RU003476"/>
    </source>
</evidence>
<dbReference type="PROSITE" id="PS51462">
    <property type="entry name" value="NUDIX"/>
    <property type="match status" value="1"/>
</dbReference>
<keyword evidence="6" id="KW-1185">Reference proteome</keyword>
<keyword evidence="2 3" id="KW-0378">Hydrolase</keyword>
<dbReference type="Gene3D" id="3.90.79.10">
    <property type="entry name" value="Nucleoside Triphosphate Pyrophosphohydrolase"/>
    <property type="match status" value="1"/>
</dbReference>
<evidence type="ECO:0000313" key="5">
    <source>
        <dbReference type="EMBL" id="SJZ33003.1"/>
    </source>
</evidence>
<reference evidence="5 6" key="1">
    <citation type="submission" date="2017-02" db="EMBL/GenBank/DDBJ databases">
        <authorList>
            <person name="Peterson S.W."/>
        </authorList>
    </citation>
    <scope>NUCLEOTIDE SEQUENCE [LARGE SCALE GENOMIC DNA]</scope>
    <source>
        <strain evidence="5 6">DSM 22335</strain>
    </source>
</reference>
<sequence>MEKTPVILPAVAAVIFNEQGQVLLQKRKDVNEWCIISGHVEFGETVENAIIREIREETGTSASVKRCIGVYSAPDSQTYHYTSGSVQYITTYFEAVLHDQIAAGFCNEETAALGFFDPAALPGNFARINPSWLSDALDTSGQFFVR</sequence>
<dbReference type="InterPro" id="IPR020476">
    <property type="entry name" value="Nudix_hydrolase"/>
</dbReference>
<dbReference type="InterPro" id="IPR000086">
    <property type="entry name" value="NUDIX_hydrolase_dom"/>
</dbReference>
<dbReference type="STRING" id="413434.SAMN04488132_101134"/>
<dbReference type="SUPFAM" id="SSF55811">
    <property type="entry name" value="Nudix"/>
    <property type="match status" value="1"/>
</dbReference>
<dbReference type="PANTHER" id="PTHR43046">
    <property type="entry name" value="GDP-MANNOSE MANNOSYL HYDROLASE"/>
    <property type="match status" value="1"/>
</dbReference>
<dbReference type="Proteomes" id="UP000190888">
    <property type="component" value="Unassembled WGS sequence"/>
</dbReference>
<dbReference type="InterPro" id="IPR020084">
    <property type="entry name" value="NUDIX_hydrolase_CS"/>
</dbReference>
<evidence type="ECO:0000256" key="2">
    <source>
        <dbReference type="ARBA" id="ARBA00022801"/>
    </source>
</evidence>
<dbReference type="OrthoDB" id="9810449at2"/>
<gene>
    <name evidence="5" type="ORF">SAMN04488132_101134</name>
</gene>
<dbReference type="EMBL" id="FUWH01000001">
    <property type="protein sequence ID" value="SJZ33003.1"/>
    <property type="molecule type" value="Genomic_DNA"/>
</dbReference>
<evidence type="ECO:0000313" key="6">
    <source>
        <dbReference type="Proteomes" id="UP000190888"/>
    </source>
</evidence>
<dbReference type="AlphaFoldDB" id="A0A1T4JS89"/>
<dbReference type="PROSITE" id="PS00893">
    <property type="entry name" value="NUDIX_BOX"/>
    <property type="match status" value="1"/>
</dbReference>
<accession>A0A1T4JS89</accession>
<dbReference type="PANTHER" id="PTHR43046:SF2">
    <property type="entry name" value="8-OXO-DGTP DIPHOSPHATASE-RELATED"/>
    <property type="match status" value="1"/>
</dbReference>
<proteinExistence type="inferred from homology"/>
<dbReference type="PRINTS" id="PR00502">
    <property type="entry name" value="NUDIXFAMILY"/>
</dbReference>
<comment type="similarity">
    <text evidence="3">Belongs to the Nudix hydrolase family.</text>
</comment>
<dbReference type="RefSeq" id="WP_078829493.1">
    <property type="nucleotide sequence ID" value="NZ_FUWH01000001.1"/>
</dbReference>
<dbReference type="Pfam" id="PF00293">
    <property type="entry name" value="NUDIX"/>
    <property type="match status" value="1"/>
</dbReference>
<evidence type="ECO:0000256" key="1">
    <source>
        <dbReference type="ARBA" id="ARBA00001946"/>
    </source>
</evidence>
<evidence type="ECO:0000259" key="4">
    <source>
        <dbReference type="PROSITE" id="PS51462"/>
    </source>
</evidence>
<feature type="domain" description="Nudix hydrolase" evidence="4">
    <location>
        <begin position="6"/>
        <end position="139"/>
    </location>
</feature>